<dbReference type="OrthoDB" id="6780107at2759"/>
<dbReference type="KEGG" id="dpx:DAPPUDRAFT_262411"/>
<gene>
    <name evidence="2" type="ORF">DAPPUDRAFT_262411</name>
</gene>
<dbReference type="HOGENOM" id="CLU_1972733_0_0_1"/>
<protein>
    <recommendedName>
        <fullName evidence="4">Reverse transcriptase Ty1/copia-type domain-containing protein</fullName>
    </recommendedName>
</protein>
<dbReference type="EMBL" id="GL732691">
    <property type="protein sequence ID" value="EFX66911.1"/>
    <property type="molecule type" value="Genomic_DNA"/>
</dbReference>
<dbReference type="AlphaFoldDB" id="E9HMY3"/>
<feature type="region of interest" description="Disordered" evidence="1">
    <location>
        <begin position="1"/>
        <end position="42"/>
    </location>
</feature>
<reference evidence="2 3" key="1">
    <citation type="journal article" date="2011" name="Science">
        <title>The ecoresponsive genome of Daphnia pulex.</title>
        <authorList>
            <person name="Colbourne J.K."/>
            <person name="Pfrender M.E."/>
            <person name="Gilbert D."/>
            <person name="Thomas W.K."/>
            <person name="Tucker A."/>
            <person name="Oakley T.H."/>
            <person name="Tokishita S."/>
            <person name="Aerts A."/>
            <person name="Arnold G.J."/>
            <person name="Basu M.K."/>
            <person name="Bauer D.J."/>
            <person name="Caceres C.E."/>
            <person name="Carmel L."/>
            <person name="Casola C."/>
            <person name="Choi J.H."/>
            <person name="Detter J.C."/>
            <person name="Dong Q."/>
            <person name="Dusheyko S."/>
            <person name="Eads B.D."/>
            <person name="Frohlich T."/>
            <person name="Geiler-Samerotte K.A."/>
            <person name="Gerlach D."/>
            <person name="Hatcher P."/>
            <person name="Jogdeo S."/>
            <person name="Krijgsveld J."/>
            <person name="Kriventseva E.V."/>
            <person name="Kultz D."/>
            <person name="Laforsch C."/>
            <person name="Lindquist E."/>
            <person name="Lopez J."/>
            <person name="Manak J.R."/>
            <person name="Muller J."/>
            <person name="Pangilinan J."/>
            <person name="Patwardhan R.P."/>
            <person name="Pitluck S."/>
            <person name="Pritham E.J."/>
            <person name="Rechtsteiner A."/>
            <person name="Rho M."/>
            <person name="Rogozin I.B."/>
            <person name="Sakarya O."/>
            <person name="Salamov A."/>
            <person name="Schaack S."/>
            <person name="Shapiro H."/>
            <person name="Shiga Y."/>
            <person name="Skalitzky C."/>
            <person name="Smith Z."/>
            <person name="Souvorov A."/>
            <person name="Sung W."/>
            <person name="Tang Z."/>
            <person name="Tsuchiya D."/>
            <person name="Tu H."/>
            <person name="Vos H."/>
            <person name="Wang M."/>
            <person name="Wolf Y.I."/>
            <person name="Yamagata H."/>
            <person name="Yamada T."/>
            <person name="Ye Y."/>
            <person name="Shaw J.R."/>
            <person name="Andrews J."/>
            <person name="Crease T.J."/>
            <person name="Tang H."/>
            <person name="Lucas S.M."/>
            <person name="Robertson H.M."/>
            <person name="Bork P."/>
            <person name="Koonin E.V."/>
            <person name="Zdobnov E.M."/>
            <person name="Grigoriev I.V."/>
            <person name="Lynch M."/>
            <person name="Boore J.L."/>
        </authorList>
    </citation>
    <scope>NUCLEOTIDE SEQUENCE [LARGE SCALE GENOMIC DNA]</scope>
</reference>
<dbReference type="InParanoid" id="E9HMY3"/>
<accession>E9HMY3</accession>
<evidence type="ECO:0000256" key="1">
    <source>
        <dbReference type="SAM" id="MobiDB-lite"/>
    </source>
</evidence>
<organism evidence="2 3">
    <name type="scientific">Daphnia pulex</name>
    <name type="common">Water flea</name>
    <dbReference type="NCBI Taxonomy" id="6669"/>
    <lineage>
        <taxon>Eukaryota</taxon>
        <taxon>Metazoa</taxon>
        <taxon>Ecdysozoa</taxon>
        <taxon>Arthropoda</taxon>
        <taxon>Crustacea</taxon>
        <taxon>Branchiopoda</taxon>
        <taxon>Diplostraca</taxon>
        <taxon>Cladocera</taxon>
        <taxon>Anomopoda</taxon>
        <taxon>Daphniidae</taxon>
        <taxon>Daphnia</taxon>
    </lineage>
</organism>
<proteinExistence type="predicted"/>
<dbReference type="PhylomeDB" id="E9HMY3"/>
<sequence>MPTNGSTATIENLTNSDVNKDPSDPNQPDNHTETDTDQIYLPRHSLRGIIPKKQWDSTAAMMKDNGNDSYERDQCDDATNFPEADKWRVALKIKYESLMTNETWRHDTLPPPPPGKKPIGSRWTFTIKLTSNGNPKPVS</sequence>
<keyword evidence="3" id="KW-1185">Reference proteome</keyword>
<evidence type="ECO:0008006" key="4">
    <source>
        <dbReference type="Google" id="ProtNLM"/>
    </source>
</evidence>
<feature type="compositionally biased region" description="Polar residues" evidence="1">
    <location>
        <begin position="1"/>
        <end position="17"/>
    </location>
</feature>
<evidence type="ECO:0000313" key="3">
    <source>
        <dbReference type="Proteomes" id="UP000000305"/>
    </source>
</evidence>
<dbReference type="Proteomes" id="UP000000305">
    <property type="component" value="Unassembled WGS sequence"/>
</dbReference>
<name>E9HMY3_DAPPU</name>
<evidence type="ECO:0000313" key="2">
    <source>
        <dbReference type="EMBL" id="EFX66911.1"/>
    </source>
</evidence>